<feature type="domain" description="SLH" evidence="2">
    <location>
        <begin position="607"/>
        <end position="667"/>
    </location>
</feature>
<feature type="domain" description="SLH" evidence="2">
    <location>
        <begin position="543"/>
        <end position="606"/>
    </location>
</feature>
<organism evidence="3 4">
    <name type="scientific">Paenibacillus durus</name>
    <name type="common">Paenibacillus azotofixans</name>
    <dbReference type="NCBI Taxonomy" id="44251"/>
    <lineage>
        <taxon>Bacteria</taxon>
        <taxon>Bacillati</taxon>
        <taxon>Bacillota</taxon>
        <taxon>Bacilli</taxon>
        <taxon>Bacillales</taxon>
        <taxon>Paenibacillaceae</taxon>
        <taxon>Paenibacillus</taxon>
    </lineage>
</organism>
<dbReference type="eggNOG" id="COG0823">
    <property type="taxonomic scope" value="Bacteria"/>
</dbReference>
<dbReference type="KEGG" id="pdu:PDUR_23690"/>
<protein>
    <recommendedName>
        <fullName evidence="2">SLH domain-containing protein</fullName>
    </recommendedName>
</protein>
<keyword evidence="1" id="KW-0732">Signal</keyword>
<gene>
    <name evidence="3" type="ORF">PDUR_23690</name>
</gene>
<proteinExistence type="predicted"/>
<dbReference type="PANTHER" id="PTHR43308:SF5">
    <property type="entry name" value="S-LAYER PROTEIN _ PEPTIDOGLYCAN ENDO-BETA-N-ACETYLGLUCOSAMINIDASE"/>
    <property type="match status" value="1"/>
</dbReference>
<reference evidence="3 4" key="1">
    <citation type="submission" date="2014-08" db="EMBL/GenBank/DDBJ databases">
        <title>Comparative genomics of the Paenibacillus odorifer group.</title>
        <authorList>
            <person name="den Bakker H.C."/>
            <person name="Tsai Y.-C."/>
            <person name="Martin N."/>
            <person name="Korlach J."/>
            <person name="Wiedmann M."/>
        </authorList>
    </citation>
    <scope>NUCLEOTIDE SEQUENCE [LARGE SCALE GENOMIC DNA]</scope>
    <source>
        <strain evidence="3 4">DSM 1735</strain>
    </source>
</reference>
<evidence type="ECO:0000313" key="4">
    <source>
        <dbReference type="Proteomes" id="UP000029409"/>
    </source>
</evidence>
<evidence type="ECO:0000259" key="2">
    <source>
        <dbReference type="PROSITE" id="PS51272"/>
    </source>
</evidence>
<feature type="chain" id="PRO_5039537325" description="SLH domain-containing protein" evidence="1">
    <location>
        <begin position="26"/>
        <end position="667"/>
    </location>
</feature>
<feature type="domain" description="SLH" evidence="2">
    <location>
        <begin position="482"/>
        <end position="542"/>
    </location>
</feature>
<evidence type="ECO:0000313" key="3">
    <source>
        <dbReference type="EMBL" id="AIQ14554.1"/>
    </source>
</evidence>
<dbReference type="Proteomes" id="UP000029409">
    <property type="component" value="Chromosome"/>
</dbReference>
<dbReference type="OrthoDB" id="2658151at2"/>
<dbReference type="PROSITE" id="PS51272">
    <property type="entry name" value="SLH"/>
    <property type="match status" value="3"/>
</dbReference>
<dbReference type="AlphaFoldDB" id="A0A089J039"/>
<dbReference type="SUPFAM" id="SSF69304">
    <property type="entry name" value="Tricorn protease N-terminal domain"/>
    <property type="match status" value="1"/>
</dbReference>
<dbReference type="eggNOG" id="COG1520">
    <property type="taxonomic scope" value="Bacteria"/>
</dbReference>
<feature type="signal peptide" evidence="1">
    <location>
        <begin position="1"/>
        <end position="25"/>
    </location>
</feature>
<sequence length="667" mass="71706">MRNGLKKWVAGLLVMGLMAAGTVSSGQQVSAETVYTYKDELTSFTVEGSNVRISGTHVVWRSNAANYAGQIYYGNRGTGQQLQITSHGKPTDTPVVGVNGKGEPIVVWADKRDQNDGAGNLNWDIYSYNVSTKTESKLNTDAGQHRIPSIDGNYVVWQTNPQYEMYLYDLANGTLKDLGEGRDPVVGKGRIVYKGALDGDLYEYGISSGTSRKLLDLPGTSYVERFVFNGEEILWKQRDLDGNGKYTFLDLGVSNPQPVDLTQPVPLGKTEYAEMSISGGTAAWLEASGDKAIVRSADLATGNLYSLGVIAPSQFIGFNGEELALIAGGKLISREIVRSESAASTPGSIGAAALQQEGDLIGPGGGVAAGGQAARLVFEPGTFGRESRVVLKPSGAVTAPNKEMTWLGVAWTWTSEAKLEKPALLTIELEQAAATAGRANRTGIYRYNGDTGKWIYAGGTFDVSWRNIRTQVQEPSLYALFLYEPSFTDMKSHWAKDEVEVLASRWIVNGMNTGRFEPGQSVTRAQFAKMLVEAAGLKGPTQGTASFKDVPAGHWASNAVEQAAAAGWIKGYEGSLFKPNASITREEMMIMLTNAASLRKEEAGEALNAYADAAKVHSWAQPSVLAAIKSGLIQGSGDRLNPRATCTRAEAAAVIYRWLGKKGEVFQ</sequence>
<dbReference type="EMBL" id="CP009288">
    <property type="protein sequence ID" value="AIQ14554.1"/>
    <property type="molecule type" value="Genomic_DNA"/>
</dbReference>
<dbReference type="STRING" id="44251.PDUR_23690"/>
<name>A0A089J039_PAEDU</name>
<evidence type="ECO:0000256" key="1">
    <source>
        <dbReference type="SAM" id="SignalP"/>
    </source>
</evidence>
<dbReference type="PANTHER" id="PTHR43308">
    <property type="entry name" value="OUTER MEMBRANE PROTEIN ALPHA-RELATED"/>
    <property type="match status" value="1"/>
</dbReference>
<keyword evidence="4" id="KW-1185">Reference proteome</keyword>
<dbReference type="InterPro" id="IPR051465">
    <property type="entry name" value="Cell_Envelope_Struct_Comp"/>
</dbReference>
<accession>A0A089J039</accession>
<dbReference type="InterPro" id="IPR001119">
    <property type="entry name" value="SLH_dom"/>
</dbReference>
<dbReference type="Pfam" id="PF00395">
    <property type="entry name" value="SLH"/>
    <property type="match status" value="3"/>
</dbReference>